<evidence type="ECO:0000256" key="2">
    <source>
        <dbReference type="SAM" id="MobiDB-lite"/>
    </source>
</evidence>
<feature type="region of interest" description="Disordered" evidence="2">
    <location>
        <begin position="83"/>
        <end position="110"/>
    </location>
</feature>
<dbReference type="InterPro" id="IPR005162">
    <property type="entry name" value="Retrotrans_gag_dom"/>
</dbReference>
<dbReference type="Pfam" id="PF03732">
    <property type="entry name" value="Retrotrans_gag"/>
    <property type="match status" value="1"/>
</dbReference>
<sequence>MGRGKNLETVLEEQEPAWAGEVGELRQTMAELQEKIEEENKAIHEQIQNQAVQAQIHRDEMMQSLKAIQEMLSSTASCSGKEAKEKIDAVRTPGTAQSATQTAHKIEEEVKKGPKKFNFPEFNGEHPEAWIRKANKYFSLTKTPEEEKVLVAEVYITGKADQWIDSYDIPTETLTWPEFCTMVCKRFAAKSKVEITDTFRNLKQYSSVETYIDKFEEIMPLVKRNNPNLNEEYFLDYFISGLKEHIKRPLKSMGIHSLVQAYEHARNYDSGPQTNRGGSGFHRNEKKNDWASTSKMEVKGKEEKSETGGR</sequence>
<evidence type="ECO:0000259" key="3">
    <source>
        <dbReference type="Pfam" id="PF03732"/>
    </source>
</evidence>
<dbReference type="OMA" id="AWIRKAN"/>
<keyword evidence="5" id="KW-1185">Reference proteome</keyword>
<feature type="domain" description="Retrotransposon gag" evidence="3">
    <location>
        <begin position="152"/>
        <end position="244"/>
    </location>
</feature>
<reference evidence="4 5" key="1">
    <citation type="journal article" date="2005" name="PLoS Biol.">
        <title>The genomes of Oryza sativa: a history of duplications.</title>
        <authorList>
            <person name="Yu J."/>
            <person name="Wang J."/>
            <person name="Lin W."/>
            <person name="Li S."/>
            <person name="Li H."/>
            <person name="Zhou J."/>
            <person name="Ni P."/>
            <person name="Dong W."/>
            <person name="Hu S."/>
            <person name="Zeng C."/>
            <person name="Zhang J."/>
            <person name="Zhang Y."/>
            <person name="Li R."/>
            <person name="Xu Z."/>
            <person name="Li S."/>
            <person name="Li X."/>
            <person name="Zheng H."/>
            <person name="Cong L."/>
            <person name="Lin L."/>
            <person name="Yin J."/>
            <person name="Geng J."/>
            <person name="Li G."/>
            <person name="Shi J."/>
            <person name="Liu J."/>
            <person name="Lv H."/>
            <person name="Li J."/>
            <person name="Wang J."/>
            <person name="Deng Y."/>
            <person name="Ran L."/>
            <person name="Shi X."/>
            <person name="Wang X."/>
            <person name="Wu Q."/>
            <person name="Li C."/>
            <person name="Ren X."/>
            <person name="Wang J."/>
            <person name="Wang X."/>
            <person name="Li D."/>
            <person name="Liu D."/>
            <person name="Zhang X."/>
            <person name="Ji Z."/>
            <person name="Zhao W."/>
            <person name="Sun Y."/>
            <person name="Zhang Z."/>
            <person name="Bao J."/>
            <person name="Han Y."/>
            <person name="Dong L."/>
            <person name="Ji J."/>
            <person name="Chen P."/>
            <person name="Wu S."/>
            <person name="Liu J."/>
            <person name="Xiao Y."/>
            <person name="Bu D."/>
            <person name="Tan J."/>
            <person name="Yang L."/>
            <person name="Ye C."/>
            <person name="Zhang J."/>
            <person name="Xu J."/>
            <person name="Zhou Y."/>
            <person name="Yu Y."/>
            <person name="Zhang B."/>
            <person name="Zhuang S."/>
            <person name="Wei H."/>
            <person name="Liu B."/>
            <person name="Lei M."/>
            <person name="Yu H."/>
            <person name="Li Y."/>
            <person name="Xu H."/>
            <person name="Wei S."/>
            <person name="He X."/>
            <person name="Fang L."/>
            <person name="Zhang Z."/>
            <person name="Zhang Y."/>
            <person name="Huang X."/>
            <person name="Su Z."/>
            <person name="Tong W."/>
            <person name="Li J."/>
            <person name="Tong Z."/>
            <person name="Li S."/>
            <person name="Ye J."/>
            <person name="Wang L."/>
            <person name="Fang L."/>
            <person name="Lei T."/>
            <person name="Chen C."/>
            <person name="Chen H."/>
            <person name="Xu Z."/>
            <person name="Li H."/>
            <person name="Huang H."/>
            <person name="Zhang F."/>
            <person name="Xu H."/>
            <person name="Li N."/>
            <person name="Zhao C."/>
            <person name="Li S."/>
            <person name="Dong L."/>
            <person name="Huang Y."/>
            <person name="Li L."/>
            <person name="Xi Y."/>
            <person name="Qi Q."/>
            <person name="Li W."/>
            <person name="Zhang B."/>
            <person name="Hu W."/>
            <person name="Zhang Y."/>
            <person name="Tian X."/>
            <person name="Jiao Y."/>
            <person name="Liang X."/>
            <person name="Jin J."/>
            <person name="Gao L."/>
            <person name="Zheng W."/>
            <person name="Hao B."/>
            <person name="Liu S."/>
            <person name="Wang W."/>
            <person name="Yuan L."/>
            <person name="Cao M."/>
            <person name="McDermott J."/>
            <person name="Samudrala R."/>
            <person name="Wang J."/>
            <person name="Wong G.K."/>
            <person name="Yang H."/>
        </authorList>
    </citation>
    <scope>NUCLEOTIDE SEQUENCE [LARGE SCALE GENOMIC DNA]</scope>
    <source>
        <strain evidence="5">cv. 93-11</strain>
    </source>
</reference>
<dbReference type="AlphaFoldDB" id="A2YFE8"/>
<feature type="coiled-coil region" evidence="1">
    <location>
        <begin position="22"/>
        <end position="49"/>
    </location>
</feature>
<gene>
    <name evidence="4" type="ORF">OsI_23834</name>
</gene>
<dbReference type="EMBL" id="CM000131">
    <property type="protein sequence ID" value="EAZ01809.1"/>
    <property type="molecule type" value="Genomic_DNA"/>
</dbReference>
<keyword evidence="1" id="KW-0175">Coiled coil</keyword>
<dbReference type="Gramene" id="BGIOSGA023332-TA">
    <property type="protein sequence ID" value="BGIOSGA023332-PA"/>
    <property type="gene ID" value="BGIOSGA023332"/>
</dbReference>
<feature type="compositionally biased region" description="Polar residues" evidence="2">
    <location>
        <begin position="94"/>
        <end position="103"/>
    </location>
</feature>
<dbReference type="Proteomes" id="UP000007015">
    <property type="component" value="Chromosome 6"/>
</dbReference>
<accession>A2YFE8</accession>
<name>A2YFE8_ORYSI</name>
<feature type="region of interest" description="Disordered" evidence="2">
    <location>
        <begin position="267"/>
        <end position="310"/>
    </location>
</feature>
<organism evidence="4 5">
    <name type="scientific">Oryza sativa subsp. indica</name>
    <name type="common">Rice</name>
    <dbReference type="NCBI Taxonomy" id="39946"/>
    <lineage>
        <taxon>Eukaryota</taxon>
        <taxon>Viridiplantae</taxon>
        <taxon>Streptophyta</taxon>
        <taxon>Embryophyta</taxon>
        <taxon>Tracheophyta</taxon>
        <taxon>Spermatophyta</taxon>
        <taxon>Magnoliopsida</taxon>
        <taxon>Liliopsida</taxon>
        <taxon>Poales</taxon>
        <taxon>Poaceae</taxon>
        <taxon>BOP clade</taxon>
        <taxon>Oryzoideae</taxon>
        <taxon>Oryzeae</taxon>
        <taxon>Oryzinae</taxon>
        <taxon>Oryza</taxon>
        <taxon>Oryza sativa</taxon>
    </lineage>
</organism>
<protein>
    <recommendedName>
        <fullName evidence="3">Retrotransposon gag domain-containing protein</fullName>
    </recommendedName>
</protein>
<dbReference type="STRING" id="39946.A2YFE8"/>
<dbReference type="HOGENOM" id="CLU_1112761_0_0_1"/>
<feature type="compositionally biased region" description="Basic and acidic residues" evidence="2">
    <location>
        <begin position="296"/>
        <end position="310"/>
    </location>
</feature>
<evidence type="ECO:0000256" key="1">
    <source>
        <dbReference type="SAM" id="Coils"/>
    </source>
</evidence>
<proteinExistence type="predicted"/>
<evidence type="ECO:0000313" key="4">
    <source>
        <dbReference type="EMBL" id="EAZ01809.1"/>
    </source>
</evidence>
<evidence type="ECO:0000313" key="5">
    <source>
        <dbReference type="Proteomes" id="UP000007015"/>
    </source>
</evidence>